<gene>
    <name evidence="5" type="ORF">AB0301_10375</name>
</gene>
<dbReference type="Proteomes" id="UP001553715">
    <property type="component" value="Unassembled WGS sequence"/>
</dbReference>
<keyword evidence="5" id="KW-0456">Lyase</keyword>
<proteinExistence type="predicted"/>
<feature type="domain" description="HpcH/HpaI aldolase/citrate lyase" evidence="4">
    <location>
        <begin position="13"/>
        <end position="215"/>
    </location>
</feature>
<dbReference type="PANTHER" id="PTHR32308">
    <property type="entry name" value="LYASE BETA SUBUNIT, PUTATIVE (AFU_ORTHOLOGUE AFUA_4G13030)-RELATED"/>
    <property type="match status" value="1"/>
</dbReference>
<dbReference type="InterPro" id="IPR040442">
    <property type="entry name" value="Pyrv_kinase-like_dom_sf"/>
</dbReference>
<evidence type="ECO:0000256" key="3">
    <source>
        <dbReference type="ARBA" id="ARBA00022842"/>
    </source>
</evidence>
<dbReference type="InterPro" id="IPR005000">
    <property type="entry name" value="Aldolase/citrate-lyase_domain"/>
</dbReference>
<keyword evidence="3" id="KW-0460">Magnesium</keyword>
<dbReference type="EMBL" id="JBFBMH010000013">
    <property type="protein sequence ID" value="MEW1975464.1"/>
    <property type="molecule type" value="Genomic_DNA"/>
</dbReference>
<accession>A0ABV3LHS9</accession>
<protein>
    <submittedName>
        <fullName evidence="5">Aldolase/citrate lyase family protein</fullName>
    </submittedName>
</protein>
<organism evidence="5 6">
    <name type="scientific">Microbacterium profundi</name>
    <dbReference type="NCBI Taxonomy" id="450380"/>
    <lineage>
        <taxon>Bacteria</taxon>
        <taxon>Bacillati</taxon>
        <taxon>Actinomycetota</taxon>
        <taxon>Actinomycetes</taxon>
        <taxon>Micrococcales</taxon>
        <taxon>Microbacteriaceae</taxon>
        <taxon>Microbacterium</taxon>
    </lineage>
</organism>
<dbReference type="SUPFAM" id="SSF51621">
    <property type="entry name" value="Phosphoenolpyruvate/pyruvate domain"/>
    <property type="match status" value="1"/>
</dbReference>
<evidence type="ECO:0000256" key="2">
    <source>
        <dbReference type="ARBA" id="ARBA00022723"/>
    </source>
</evidence>
<comment type="caution">
    <text evidence="5">The sequence shown here is derived from an EMBL/GenBank/DDBJ whole genome shotgun (WGS) entry which is preliminary data.</text>
</comment>
<name>A0ABV3LHS9_9MICO</name>
<evidence type="ECO:0000313" key="6">
    <source>
        <dbReference type="Proteomes" id="UP001553715"/>
    </source>
</evidence>
<dbReference type="GO" id="GO:0016829">
    <property type="term" value="F:lyase activity"/>
    <property type="evidence" value="ECO:0007669"/>
    <property type="project" value="UniProtKB-KW"/>
</dbReference>
<evidence type="ECO:0000313" key="5">
    <source>
        <dbReference type="EMBL" id="MEW1975464.1"/>
    </source>
</evidence>
<dbReference type="Pfam" id="PF03328">
    <property type="entry name" value="HpcH_HpaI"/>
    <property type="match status" value="1"/>
</dbReference>
<reference evidence="5 6" key="1">
    <citation type="submission" date="2024-06" db="EMBL/GenBank/DDBJ databases">
        <title>The Natural Products Discovery Center: Release of the First 8490 Sequenced Strains for Exploring Actinobacteria Biosynthetic Diversity.</title>
        <authorList>
            <person name="Kalkreuter E."/>
            <person name="Kautsar S.A."/>
            <person name="Yang D."/>
            <person name="Bader C.D."/>
            <person name="Teijaro C.N."/>
            <person name="Fluegel L."/>
            <person name="Davis C.M."/>
            <person name="Simpson J.R."/>
            <person name="Lauterbach L."/>
            <person name="Steele A.D."/>
            <person name="Gui C."/>
            <person name="Meng S."/>
            <person name="Li G."/>
            <person name="Viehrig K."/>
            <person name="Ye F."/>
            <person name="Su P."/>
            <person name="Kiefer A.F."/>
            <person name="Nichols A."/>
            <person name="Cepeda A.J."/>
            <person name="Yan W."/>
            <person name="Fan B."/>
            <person name="Jiang Y."/>
            <person name="Adhikari A."/>
            <person name="Zheng C.-J."/>
            <person name="Schuster L."/>
            <person name="Cowan T.M."/>
            <person name="Smanski M.J."/>
            <person name="Chevrette M.G."/>
            <person name="De Carvalho L.P.S."/>
            <person name="Shen B."/>
        </authorList>
    </citation>
    <scope>NUCLEOTIDE SEQUENCE [LARGE SCALE GENOMIC DNA]</scope>
    <source>
        <strain evidence="5 6">NPDC077434</strain>
    </source>
</reference>
<keyword evidence="6" id="KW-1185">Reference proteome</keyword>
<dbReference type="RefSeq" id="WP_366232960.1">
    <property type="nucleotide sequence ID" value="NZ_JBFBMH010000013.1"/>
</dbReference>
<dbReference type="InterPro" id="IPR011206">
    <property type="entry name" value="Citrate_lyase_beta/mcl1/mcl2"/>
</dbReference>
<sequence length="287" mass="29784">MSSPIAPHLPPVLLYVPGDRPDRFAKAEAASPGVILDLEDAVATDNKAAARAAVAAHIAASDNPAKLWVRVGRLTLQDDIDALRDSSGYAGVMLADAVPETLALLAEHLPDVPVLALIESAAALDALAEMAAMPNILTFGVGEVDLLADLGLRRTQSTAHVIDMLRFRMVHAAAAAELAPPVAPTSLDVRDTAGLAASTEHLRDLGFGSRTAIHPDQCRVVAEVFSPSTAQIERARALLAAFESAGRAVAVDGDGHFIDAAVLRDARATLARAGEELAHAGEEGATS</sequence>
<comment type="cofactor">
    <cofactor evidence="1">
        <name>Mg(2+)</name>
        <dbReference type="ChEBI" id="CHEBI:18420"/>
    </cofactor>
</comment>
<dbReference type="InterPro" id="IPR015813">
    <property type="entry name" value="Pyrv/PenolPyrv_kinase-like_dom"/>
</dbReference>
<dbReference type="Gene3D" id="3.20.20.60">
    <property type="entry name" value="Phosphoenolpyruvate-binding domains"/>
    <property type="match status" value="1"/>
</dbReference>
<evidence type="ECO:0000259" key="4">
    <source>
        <dbReference type="Pfam" id="PF03328"/>
    </source>
</evidence>
<evidence type="ECO:0000256" key="1">
    <source>
        <dbReference type="ARBA" id="ARBA00001946"/>
    </source>
</evidence>
<dbReference type="PIRSF" id="PIRSF015582">
    <property type="entry name" value="Cit_lyase_B"/>
    <property type="match status" value="1"/>
</dbReference>
<dbReference type="PANTHER" id="PTHR32308:SF10">
    <property type="entry name" value="CITRATE LYASE SUBUNIT BETA"/>
    <property type="match status" value="1"/>
</dbReference>
<keyword evidence="2" id="KW-0479">Metal-binding</keyword>